<dbReference type="Proteomes" id="UP000327030">
    <property type="component" value="Chromosome 1"/>
</dbReference>
<dbReference type="OrthoDB" id="1722540at2"/>
<dbReference type="EMBL" id="CP043028">
    <property type="protein sequence ID" value="QFJ53688.1"/>
    <property type="molecule type" value="Genomic_DNA"/>
</dbReference>
<reference evidence="2" key="1">
    <citation type="submission" date="2019-08" db="EMBL/GenBank/DDBJ databases">
        <title>Complete Genome Sequence of the Polysaccharide-Degrading Rumen Bacterium Pseudobutyrivibrio xylanivorans MA3014.</title>
        <authorList>
            <person name="Palevich N."/>
            <person name="Maclean P.H."/>
            <person name="Kelly W.J."/>
            <person name="Leahy S.C."/>
            <person name="Rakonjac J."/>
            <person name="Attwood G.T."/>
        </authorList>
    </citation>
    <scope>NUCLEOTIDE SEQUENCE [LARGE SCALE GENOMIC DNA]</scope>
    <source>
        <strain evidence="2">MA3014</strain>
    </source>
</reference>
<protein>
    <submittedName>
        <fullName evidence="1">Uncharacterized protein</fullName>
    </submittedName>
</protein>
<evidence type="ECO:0000313" key="1">
    <source>
        <dbReference type="EMBL" id="QFJ53688.1"/>
    </source>
</evidence>
<evidence type="ECO:0000313" key="2">
    <source>
        <dbReference type="Proteomes" id="UP000327030"/>
    </source>
</evidence>
<proteinExistence type="predicted"/>
<dbReference type="AlphaFoldDB" id="A0A5P6VMV7"/>
<sequence length="290" mass="33700">MFGYVNTNRSQLSDEDKKKYQSFYCGLCRQLGKEAGFKGQMLLNYDLCFLAILLQSLYEPDIETEEFRCVIHPLKAKSGYTSEAISYATDMDIILSYHSLMDNYRDDNSKLSGLAASSIKKDYDRIKDKYPRQTLAVETYINKLSAAEHSRETDIDKVSSLTGEMLGELFNWKQDSWGETLHCMGYYMGKFIYIIDAYDDIKKDEKRGSYNPLLFMKNESPKEFETFVRINLTSLMAQCAKSFERLPIVENVDILRNIIYSGVWTRYEYLQLKGKKKESTQKETSNDRSL</sequence>
<dbReference type="InterPro" id="IPR043740">
    <property type="entry name" value="DUF5685"/>
</dbReference>
<name>A0A5P6VMV7_PSEXY</name>
<organism evidence="1 2">
    <name type="scientific">Pseudobutyrivibrio xylanivorans</name>
    <dbReference type="NCBI Taxonomy" id="185007"/>
    <lineage>
        <taxon>Bacteria</taxon>
        <taxon>Bacillati</taxon>
        <taxon>Bacillota</taxon>
        <taxon>Clostridia</taxon>
        <taxon>Lachnospirales</taxon>
        <taxon>Lachnospiraceae</taxon>
        <taxon>Pseudobutyrivibrio</taxon>
    </lineage>
</organism>
<dbReference type="Pfam" id="PF18937">
    <property type="entry name" value="DUF5685"/>
    <property type="match status" value="1"/>
</dbReference>
<dbReference type="RefSeq" id="WP_151622185.1">
    <property type="nucleotide sequence ID" value="NZ_CP043028.1"/>
</dbReference>
<accession>A0A5P6VMV7</accession>
<gene>
    <name evidence="1" type="ORF">FXF36_01805</name>
</gene>
<dbReference type="KEGG" id="pxv:FXF36_01805"/>